<dbReference type="Gene3D" id="1.50.40.10">
    <property type="entry name" value="Mitochondrial carrier domain"/>
    <property type="match status" value="1"/>
</dbReference>
<name>G8JTY7_ERECY</name>
<feature type="region of interest" description="Disordered" evidence="11">
    <location>
        <begin position="42"/>
        <end position="89"/>
    </location>
</feature>
<evidence type="ECO:0000256" key="2">
    <source>
        <dbReference type="ARBA" id="ARBA00006375"/>
    </source>
</evidence>
<evidence type="ECO:0000256" key="5">
    <source>
        <dbReference type="ARBA" id="ARBA00022737"/>
    </source>
</evidence>
<dbReference type="OMA" id="VVYAIWK"/>
<evidence type="ECO:0000256" key="7">
    <source>
        <dbReference type="ARBA" id="ARBA00023136"/>
    </source>
</evidence>
<dbReference type="AlphaFoldDB" id="G8JTY7"/>
<comment type="subcellular location">
    <subcellularLocation>
        <location evidence="1">Peroxisome membrane</location>
        <topology evidence="1">Multi-pass membrane protein</topology>
    </subcellularLocation>
</comment>
<evidence type="ECO:0000313" key="13">
    <source>
        <dbReference type="EMBL" id="AET39490.1"/>
    </source>
</evidence>
<dbReference type="KEGG" id="erc:Ecym_4445"/>
<dbReference type="InParanoid" id="G8JTY7"/>
<dbReference type="GO" id="GO:0005778">
    <property type="term" value="C:peroxisomal membrane"/>
    <property type="evidence" value="ECO:0007669"/>
    <property type="project" value="UniProtKB-SubCell"/>
</dbReference>
<evidence type="ECO:0000256" key="1">
    <source>
        <dbReference type="ARBA" id="ARBA00004585"/>
    </source>
</evidence>
<protein>
    <submittedName>
        <fullName evidence="13">Uncharacterized protein</fullName>
    </submittedName>
</protein>
<evidence type="ECO:0000256" key="8">
    <source>
        <dbReference type="ARBA" id="ARBA00023140"/>
    </source>
</evidence>
<feature type="transmembrane region" description="Helical" evidence="12">
    <location>
        <begin position="136"/>
        <end position="157"/>
    </location>
</feature>
<dbReference type="GeneID" id="11470090"/>
<dbReference type="InterPro" id="IPR023395">
    <property type="entry name" value="MCP_dom_sf"/>
</dbReference>
<dbReference type="HOGENOM" id="CLU_015166_6_3_1"/>
<proteinExistence type="inferred from homology"/>
<evidence type="ECO:0000256" key="11">
    <source>
        <dbReference type="SAM" id="MobiDB-lite"/>
    </source>
</evidence>
<dbReference type="Proteomes" id="UP000006790">
    <property type="component" value="Chromosome 4"/>
</dbReference>
<feature type="repeat" description="Solcar" evidence="9">
    <location>
        <begin position="284"/>
        <end position="368"/>
    </location>
</feature>
<keyword evidence="3 10" id="KW-0813">Transport</keyword>
<evidence type="ECO:0000256" key="6">
    <source>
        <dbReference type="ARBA" id="ARBA00022989"/>
    </source>
</evidence>
<feature type="repeat" description="Solcar" evidence="9">
    <location>
        <begin position="178"/>
        <end position="264"/>
    </location>
</feature>
<dbReference type="PROSITE" id="PS50920">
    <property type="entry name" value="SOLCAR"/>
    <property type="match status" value="3"/>
</dbReference>
<evidence type="ECO:0000313" key="14">
    <source>
        <dbReference type="Proteomes" id="UP000006790"/>
    </source>
</evidence>
<dbReference type="eggNOG" id="KOG0769">
    <property type="taxonomic scope" value="Eukaryota"/>
</dbReference>
<accession>G8JTY7</accession>
<keyword evidence="14" id="KW-1185">Reference proteome</keyword>
<gene>
    <name evidence="13" type="ordered locus">Ecym_4445</name>
</gene>
<dbReference type="STRING" id="931890.G8JTY7"/>
<dbReference type="FunCoup" id="G8JTY7">
    <property type="interactions" value="56"/>
</dbReference>
<comment type="similarity">
    <text evidence="2 10">Belongs to the mitochondrial carrier (TC 2.A.29) family.</text>
</comment>
<dbReference type="SUPFAM" id="SSF103506">
    <property type="entry name" value="Mitochondrial carrier"/>
    <property type="match status" value="1"/>
</dbReference>
<keyword evidence="5" id="KW-0677">Repeat</keyword>
<dbReference type="PANTHER" id="PTHR46650">
    <property type="entry name" value="PEROXISOMAL ADENINE NUCLEOTIDE TRANSPORTER 1"/>
    <property type="match status" value="1"/>
</dbReference>
<keyword evidence="8" id="KW-0576">Peroxisome</keyword>
<reference evidence="14" key="1">
    <citation type="journal article" date="2012" name="G3 (Bethesda)">
        <title>Pichia sorbitophila, an interspecies yeast hybrid reveals early steps of genome resolution following polyploidization.</title>
        <authorList>
            <person name="Leh Louis V."/>
            <person name="Despons L."/>
            <person name="Friedrich A."/>
            <person name="Martin T."/>
            <person name="Durrens P."/>
            <person name="Casaregola S."/>
            <person name="Neuveglise C."/>
            <person name="Fairhead C."/>
            <person name="Marck C."/>
            <person name="Cruz J.A."/>
            <person name="Straub M.L."/>
            <person name="Kugler V."/>
            <person name="Sacerdot C."/>
            <person name="Uzunov Z."/>
            <person name="Thierry A."/>
            <person name="Weiss S."/>
            <person name="Bleykasten C."/>
            <person name="De Montigny J."/>
            <person name="Jacques N."/>
            <person name="Jung P."/>
            <person name="Lemaire M."/>
            <person name="Mallet S."/>
            <person name="Morel G."/>
            <person name="Richard G.F."/>
            <person name="Sarkar A."/>
            <person name="Savel G."/>
            <person name="Schacherer J."/>
            <person name="Seret M.L."/>
            <person name="Talla E."/>
            <person name="Samson G."/>
            <person name="Jubin C."/>
            <person name="Poulain J."/>
            <person name="Vacherie B."/>
            <person name="Barbe V."/>
            <person name="Pelletier E."/>
            <person name="Sherman D.J."/>
            <person name="Westhof E."/>
            <person name="Weissenbach J."/>
            <person name="Baret P.V."/>
            <person name="Wincker P."/>
            <person name="Gaillardin C."/>
            <person name="Dujon B."/>
            <person name="Souciet J.L."/>
        </authorList>
    </citation>
    <scope>NUCLEOTIDE SEQUENCE [LARGE SCALE GENOMIC DNA]</scope>
    <source>
        <strain evidence="14">CBS 270.75 / DBVPG 7215 / KCTC 17166 / NRRL Y-17582</strain>
    </source>
</reference>
<dbReference type="GO" id="GO:0007031">
    <property type="term" value="P:peroxisome organization"/>
    <property type="evidence" value="ECO:0007669"/>
    <property type="project" value="EnsemblFungi"/>
</dbReference>
<keyword evidence="6 12" id="KW-1133">Transmembrane helix</keyword>
<dbReference type="GO" id="GO:0015217">
    <property type="term" value="F:ADP transmembrane transporter activity"/>
    <property type="evidence" value="ECO:0007669"/>
    <property type="project" value="InterPro"/>
</dbReference>
<dbReference type="GO" id="GO:0005347">
    <property type="term" value="F:ATP transmembrane transporter activity"/>
    <property type="evidence" value="ECO:0007669"/>
    <property type="project" value="InterPro"/>
</dbReference>
<dbReference type="OrthoDB" id="446044at2759"/>
<dbReference type="InterPro" id="IPR045900">
    <property type="entry name" value="Peroxisomal_Ade_carrier"/>
</dbReference>
<dbReference type="GO" id="GO:0006635">
    <property type="term" value="P:fatty acid beta-oxidation"/>
    <property type="evidence" value="ECO:0007669"/>
    <property type="project" value="EnsemblFungi"/>
</dbReference>
<feature type="compositionally biased region" description="Basic residues" evidence="11">
    <location>
        <begin position="72"/>
        <end position="89"/>
    </location>
</feature>
<evidence type="ECO:0000256" key="3">
    <source>
        <dbReference type="ARBA" id="ARBA00022448"/>
    </source>
</evidence>
<sequence>MASFENALIGGVASSLANVAVYPLDVAKTLVQTQLKEEYVNIPTPDTSHVLEEGGSGSSSSGDEGGTEKERSKRKSKKGDKGRSGSKKLNRVKPIPFRDIENIGESQGQEEQDNTPYKNALDVLVRIYKKEGIKGLYRGLGTSIVAGFLQSFSYFFWYSLIRKYYFRVKLSKGQATKFTTPEELLLGIVAAGTSQFFVNPVNVIATTQQTRQGYSDGNGVATIAKEIYRQHNSLLGFWRGLKVSLVLTINPSITYATYEKLKDVLYPSSVVQSATELLDSAALLSPIQNFILGVLSKIVSTLITQPLIVAKASLQKSGTQFDSMCEVLAYLYTNEGIGAYWKGILPQITKGVLVQGLLFMFKGELTKLLRRLILYVKVVRARGGRISF</sequence>
<dbReference type="Pfam" id="PF00153">
    <property type="entry name" value="Mito_carr"/>
    <property type="match status" value="4"/>
</dbReference>
<keyword evidence="4 9" id="KW-0812">Transmembrane</keyword>
<evidence type="ECO:0000256" key="12">
    <source>
        <dbReference type="SAM" id="Phobius"/>
    </source>
</evidence>
<keyword evidence="7 9" id="KW-0472">Membrane</keyword>
<organism evidence="13 14">
    <name type="scientific">Eremothecium cymbalariae (strain CBS 270.75 / DBVPG 7215 / KCTC 17166 / NRRL Y-17582)</name>
    <name type="common">Yeast</name>
    <dbReference type="NCBI Taxonomy" id="931890"/>
    <lineage>
        <taxon>Eukaryota</taxon>
        <taxon>Fungi</taxon>
        <taxon>Dikarya</taxon>
        <taxon>Ascomycota</taxon>
        <taxon>Saccharomycotina</taxon>
        <taxon>Saccharomycetes</taxon>
        <taxon>Saccharomycetales</taxon>
        <taxon>Saccharomycetaceae</taxon>
        <taxon>Eremothecium</taxon>
    </lineage>
</organism>
<evidence type="ECO:0000256" key="4">
    <source>
        <dbReference type="ARBA" id="ARBA00022692"/>
    </source>
</evidence>
<evidence type="ECO:0000256" key="10">
    <source>
        <dbReference type="RuleBase" id="RU000488"/>
    </source>
</evidence>
<evidence type="ECO:0000256" key="9">
    <source>
        <dbReference type="PROSITE-ProRule" id="PRU00282"/>
    </source>
</evidence>
<dbReference type="EMBL" id="CP002500">
    <property type="protein sequence ID" value="AET39490.1"/>
    <property type="molecule type" value="Genomic_DNA"/>
</dbReference>
<dbReference type="PANTHER" id="PTHR46650:SF1">
    <property type="entry name" value="PEROXISOMAL ADENINE NUCLEOTIDE TRANSPORTER 1"/>
    <property type="match status" value="1"/>
</dbReference>
<dbReference type="RefSeq" id="XP_003646307.1">
    <property type="nucleotide sequence ID" value="XM_003646259.1"/>
</dbReference>
<feature type="repeat" description="Solcar" evidence="9">
    <location>
        <begin position="1"/>
        <end position="164"/>
    </location>
</feature>
<dbReference type="InterPro" id="IPR018108">
    <property type="entry name" value="MCP_transmembrane"/>
</dbReference>